<organism evidence="8 9">
    <name type="scientific">Streptomyces chrestomyceticus JCM 4735</name>
    <dbReference type="NCBI Taxonomy" id="1306181"/>
    <lineage>
        <taxon>Bacteria</taxon>
        <taxon>Bacillati</taxon>
        <taxon>Actinomycetota</taxon>
        <taxon>Actinomycetes</taxon>
        <taxon>Kitasatosporales</taxon>
        <taxon>Streptomycetaceae</taxon>
        <taxon>Streptomyces</taxon>
    </lineage>
</organism>
<dbReference type="InterPro" id="IPR051791">
    <property type="entry name" value="Pra-immunoreactive"/>
</dbReference>
<evidence type="ECO:0000259" key="7">
    <source>
        <dbReference type="Pfam" id="PF06271"/>
    </source>
</evidence>
<dbReference type="PANTHER" id="PTHR36115">
    <property type="entry name" value="PROLINE-RICH ANTIGEN HOMOLOG-RELATED"/>
    <property type="match status" value="1"/>
</dbReference>
<dbReference type="OrthoDB" id="5244233at2"/>
<sequence>MLAGQGARLGARALDGVFQAVAIVVIFVVVGIVQALLPRGAGVGIPTALAGIVGVVAVLLYEPFMNWKYGGTFGKQICGLRIARLSDGSALTFGQALGRWAVVIPMGFVPFLGLINVLWCCWDEPFRQCLHDKVAGTVVVKRG</sequence>
<dbReference type="Proteomes" id="UP000287830">
    <property type="component" value="Unassembled WGS sequence"/>
</dbReference>
<dbReference type="PANTHER" id="PTHR36115:SF4">
    <property type="entry name" value="MEMBRANE PROTEIN"/>
    <property type="match status" value="1"/>
</dbReference>
<feature type="transmembrane region" description="Helical" evidence="6">
    <location>
        <begin position="100"/>
        <end position="119"/>
    </location>
</feature>
<keyword evidence="2" id="KW-1003">Cell membrane</keyword>
<evidence type="ECO:0000256" key="4">
    <source>
        <dbReference type="ARBA" id="ARBA00022989"/>
    </source>
</evidence>
<evidence type="ECO:0000256" key="1">
    <source>
        <dbReference type="ARBA" id="ARBA00004651"/>
    </source>
</evidence>
<dbReference type="Pfam" id="PF06271">
    <property type="entry name" value="RDD"/>
    <property type="match status" value="1"/>
</dbReference>
<evidence type="ECO:0000313" key="8">
    <source>
        <dbReference type="EMBL" id="GCD36765.1"/>
    </source>
</evidence>
<evidence type="ECO:0000313" key="9">
    <source>
        <dbReference type="Proteomes" id="UP000287830"/>
    </source>
</evidence>
<accession>A0A7U9KWM6</accession>
<gene>
    <name evidence="8" type="ORF">OEIGOIKO_04542</name>
</gene>
<feature type="domain" description="RDD" evidence="7">
    <location>
        <begin position="3"/>
        <end position="136"/>
    </location>
</feature>
<reference evidence="8 9" key="1">
    <citation type="submission" date="2018-11" db="EMBL/GenBank/DDBJ databases">
        <title>Whole genome sequence of Streptomyces chrestomyceticus NBRC 13444(T).</title>
        <authorList>
            <person name="Komaki H."/>
            <person name="Tamura T."/>
        </authorList>
    </citation>
    <scope>NUCLEOTIDE SEQUENCE [LARGE SCALE GENOMIC DNA]</scope>
    <source>
        <strain evidence="8 9">NBRC 13444</strain>
    </source>
</reference>
<keyword evidence="3 6" id="KW-0812">Transmembrane</keyword>
<protein>
    <submittedName>
        <fullName evidence="8">RDD family protein</fullName>
    </submittedName>
</protein>
<comment type="subcellular location">
    <subcellularLocation>
        <location evidence="1">Cell membrane</location>
        <topology evidence="1">Multi-pass membrane protein</topology>
    </subcellularLocation>
</comment>
<proteinExistence type="predicted"/>
<evidence type="ECO:0000256" key="2">
    <source>
        <dbReference type="ARBA" id="ARBA00022475"/>
    </source>
</evidence>
<keyword evidence="4 6" id="KW-1133">Transmembrane helix</keyword>
<dbReference type="EMBL" id="BHZC01000001">
    <property type="protein sequence ID" value="GCD36765.1"/>
    <property type="molecule type" value="Genomic_DNA"/>
</dbReference>
<feature type="transmembrane region" description="Helical" evidence="6">
    <location>
        <begin position="17"/>
        <end position="37"/>
    </location>
</feature>
<dbReference type="GO" id="GO:0005886">
    <property type="term" value="C:plasma membrane"/>
    <property type="evidence" value="ECO:0007669"/>
    <property type="project" value="UniProtKB-SubCell"/>
</dbReference>
<evidence type="ECO:0000256" key="3">
    <source>
        <dbReference type="ARBA" id="ARBA00022692"/>
    </source>
</evidence>
<keyword evidence="5 6" id="KW-0472">Membrane</keyword>
<name>A0A7U9KWM6_9ACTN</name>
<evidence type="ECO:0000256" key="6">
    <source>
        <dbReference type="SAM" id="Phobius"/>
    </source>
</evidence>
<evidence type="ECO:0000256" key="5">
    <source>
        <dbReference type="ARBA" id="ARBA00023136"/>
    </source>
</evidence>
<dbReference type="InterPro" id="IPR010432">
    <property type="entry name" value="RDD"/>
</dbReference>
<feature type="transmembrane region" description="Helical" evidence="6">
    <location>
        <begin position="43"/>
        <end position="61"/>
    </location>
</feature>
<dbReference type="AlphaFoldDB" id="A0A7U9KWM6"/>
<comment type="caution">
    <text evidence="8">The sequence shown here is derived from an EMBL/GenBank/DDBJ whole genome shotgun (WGS) entry which is preliminary data.</text>
</comment>